<organism evidence="1 2">
    <name type="scientific">Smittium mucronatum</name>
    <dbReference type="NCBI Taxonomy" id="133383"/>
    <lineage>
        <taxon>Eukaryota</taxon>
        <taxon>Fungi</taxon>
        <taxon>Fungi incertae sedis</taxon>
        <taxon>Zoopagomycota</taxon>
        <taxon>Kickxellomycotina</taxon>
        <taxon>Harpellomycetes</taxon>
        <taxon>Harpellales</taxon>
        <taxon>Legeriomycetaceae</taxon>
        <taxon>Smittium</taxon>
    </lineage>
</organism>
<reference evidence="1 2" key="1">
    <citation type="journal article" date="2016" name="Mol. Biol. Evol.">
        <title>Genome-Wide Survey of Gut Fungi (Harpellales) Reveals the First Horizontally Transferred Ubiquitin Gene from a Mosquito Host.</title>
        <authorList>
            <person name="Wang Y."/>
            <person name="White M.M."/>
            <person name="Kvist S."/>
            <person name="Moncalvo J.M."/>
        </authorList>
    </citation>
    <scope>NUCLEOTIDE SEQUENCE [LARGE SCALE GENOMIC DNA]</scope>
    <source>
        <strain evidence="1 2">ALG-7-W6</strain>
    </source>
</reference>
<keyword evidence="2" id="KW-1185">Reference proteome</keyword>
<protein>
    <submittedName>
        <fullName evidence="1">Uncharacterized protein</fullName>
    </submittedName>
</protein>
<proteinExistence type="predicted"/>
<dbReference type="AlphaFoldDB" id="A0A1R0GLD6"/>
<name>A0A1R0GLD6_9FUNG</name>
<gene>
    <name evidence="1" type="ORF">AYI68_g8263</name>
</gene>
<accession>A0A1R0GLD6</accession>
<comment type="caution">
    <text evidence="1">The sequence shown here is derived from an EMBL/GenBank/DDBJ whole genome shotgun (WGS) entry which is preliminary data.</text>
</comment>
<dbReference type="EMBL" id="LSSL01007722">
    <property type="protein sequence ID" value="OLY77702.1"/>
    <property type="molecule type" value="Genomic_DNA"/>
</dbReference>
<evidence type="ECO:0000313" key="2">
    <source>
        <dbReference type="Proteomes" id="UP000187455"/>
    </source>
</evidence>
<dbReference type="Proteomes" id="UP000187455">
    <property type="component" value="Unassembled WGS sequence"/>
</dbReference>
<sequence length="111" mass="12329">MDSPMESPISDHIHQIRQIESRISNLSSELCAHLNKQTTKVNANNQILSHSSDVCFSAISSLGDNYKNVAQHVVQTINMIDEISSRIVAAQVLLTDLEAINEKLTEIDNEL</sequence>
<evidence type="ECO:0000313" key="1">
    <source>
        <dbReference type="EMBL" id="OLY77702.1"/>
    </source>
</evidence>